<dbReference type="Proteomes" id="UP000194204">
    <property type="component" value="Unassembled WGS sequence"/>
</dbReference>
<keyword evidence="2" id="KW-1185">Reference proteome</keyword>
<protein>
    <submittedName>
        <fullName evidence="1">Uncharacterized protein</fullName>
    </submittedName>
</protein>
<dbReference type="EMBL" id="MUBK01000025">
    <property type="protein sequence ID" value="OTA18903.1"/>
    <property type="molecule type" value="Genomic_DNA"/>
</dbReference>
<evidence type="ECO:0000313" key="1">
    <source>
        <dbReference type="EMBL" id="OTA18903.1"/>
    </source>
</evidence>
<proteinExistence type="predicted"/>
<comment type="caution">
    <text evidence="1">The sequence shown here is derived from an EMBL/GenBank/DDBJ whole genome shotgun (WGS) entry which is preliminary data.</text>
</comment>
<accession>A0A1Y2SMN9</accession>
<name>A0A1Y2SMN9_9GAMM</name>
<evidence type="ECO:0000313" key="2">
    <source>
        <dbReference type="Proteomes" id="UP000194204"/>
    </source>
</evidence>
<gene>
    <name evidence="1" type="ORF">Xbed_02889</name>
</gene>
<dbReference type="OrthoDB" id="5572038at2"/>
<dbReference type="RefSeq" id="WP_086113586.1">
    <property type="nucleotide sequence ID" value="NZ_CAWNHF010000129.1"/>
</dbReference>
<dbReference type="STRING" id="40578.Xbed_02889"/>
<dbReference type="AlphaFoldDB" id="A0A1Y2SMN9"/>
<reference evidence="1 2" key="1">
    <citation type="submission" date="2017-01" db="EMBL/GenBank/DDBJ databases">
        <title>Deconstructing symbiosis and pathogenesis requirements using a combined genomic-metabolomic approach.</title>
        <authorList>
            <person name="Tobias N.J."/>
            <person name="Wolff H."/>
            <person name="Djahanschiri B."/>
            <person name="Ebersberger I."/>
            <person name="Bode H.B."/>
        </authorList>
    </citation>
    <scope>NUCLEOTIDE SEQUENCE [LARGE SCALE GENOMIC DNA]</scope>
    <source>
        <strain evidence="1 2">DSM 4764</strain>
    </source>
</reference>
<sequence>MLIKDILHDAVKKTQTAFMGGSTNRFYLETKDIDKTGKKEPEIACRLLDTAAKKSITLHKLRAFTTMGDHIDRLPYIYSYINESKFKLNLVGNCSEYCKYALHYLIKYHSFKIFNLCKNINSNPSNHIFFILYETPSPNDHCFINLYHMTDQVREKFNNDTFSHIQPDSWICDPWADIVCRGKEYPQQWKNRMKQWYYNNIYVATSDSKMFMETKTDRYNQFYSPLRPNVYNIISDIFRYIASAVIFIDNVGKIMTINDGKVVPYNMGEISRSELSKSGFIDINKINLGSKNIESE</sequence>
<organism evidence="1 2">
    <name type="scientific">Xenorhabdus beddingii</name>
    <dbReference type="NCBI Taxonomy" id="40578"/>
    <lineage>
        <taxon>Bacteria</taxon>
        <taxon>Pseudomonadati</taxon>
        <taxon>Pseudomonadota</taxon>
        <taxon>Gammaproteobacteria</taxon>
        <taxon>Enterobacterales</taxon>
        <taxon>Morganellaceae</taxon>
        <taxon>Xenorhabdus</taxon>
    </lineage>
</organism>